<dbReference type="OrthoDB" id="9780250at2"/>
<dbReference type="Proteomes" id="UP000317371">
    <property type="component" value="Unassembled WGS sequence"/>
</dbReference>
<dbReference type="InterPro" id="IPR004628">
    <property type="entry name" value="Man_deHydtase"/>
</dbReference>
<name>A0A540VDS7_9CHLR</name>
<evidence type="ECO:0000256" key="7">
    <source>
        <dbReference type="ARBA" id="ARBA00012927"/>
    </source>
</evidence>
<protein>
    <recommendedName>
        <fullName evidence="7">mannonate dehydratase</fullName>
        <ecNumber evidence="7">4.2.1.8</ecNumber>
    </recommendedName>
</protein>
<dbReference type="AlphaFoldDB" id="A0A540VDS7"/>
<comment type="cofactor">
    <cofactor evidence="2">
        <name>Mn(2+)</name>
        <dbReference type="ChEBI" id="CHEBI:29035"/>
    </cofactor>
</comment>
<evidence type="ECO:0000256" key="1">
    <source>
        <dbReference type="ARBA" id="ARBA00001794"/>
    </source>
</evidence>
<evidence type="ECO:0000313" key="11">
    <source>
        <dbReference type="EMBL" id="TQE94273.1"/>
    </source>
</evidence>
<evidence type="ECO:0000256" key="4">
    <source>
        <dbReference type="ARBA" id="ARBA00002713"/>
    </source>
</evidence>
<gene>
    <name evidence="11" type="ORF">FKZ61_17125</name>
</gene>
<organism evidence="11 12">
    <name type="scientific">Litorilinea aerophila</name>
    <dbReference type="NCBI Taxonomy" id="1204385"/>
    <lineage>
        <taxon>Bacteria</taxon>
        <taxon>Bacillati</taxon>
        <taxon>Chloroflexota</taxon>
        <taxon>Caldilineae</taxon>
        <taxon>Caldilineales</taxon>
        <taxon>Caldilineaceae</taxon>
        <taxon>Litorilinea</taxon>
    </lineage>
</organism>
<comment type="catalytic activity">
    <reaction evidence="1">
        <text>D-mannonate = 2-dehydro-3-deoxy-D-gluconate + H2O</text>
        <dbReference type="Rhea" id="RHEA:20097"/>
        <dbReference type="ChEBI" id="CHEBI:15377"/>
        <dbReference type="ChEBI" id="CHEBI:17767"/>
        <dbReference type="ChEBI" id="CHEBI:57990"/>
        <dbReference type="EC" id="4.2.1.8"/>
    </reaction>
</comment>
<comment type="cofactor">
    <cofactor evidence="3">
        <name>Fe(2+)</name>
        <dbReference type="ChEBI" id="CHEBI:29033"/>
    </cofactor>
</comment>
<keyword evidence="12" id="KW-1185">Reference proteome</keyword>
<comment type="similarity">
    <text evidence="6">Belongs to the mannonate dehydratase family.</text>
</comment>
<dbReference type="InterPro" id="IPR036237">
    <property type="entry name" value="Xyl_isomerase-like_sf"/>
</dbReference>
<keyword evidence="10" id="KW-0456">Lyase</keyword>
<evidence type="ECO:0000256" key="8">
    <source>
        <dbReference type="ARBA" id="ARBA00023004"/>
    </source>
</evidence>
<dbReference type="EC" id="4.2.1.8" evidence="7"/>
<dbReference type="GO" id="GO:0030145">
    <property type="term" value="F:manganese ion binding"/>
    <property type="evidence" value="ECO:0007669"/>
    <property type="project" value="TreeGrafter"/>
</dbReference>
<evidence type="ECO:0000256" key="3">
    <source>
        <dbReference type="ARBA" id="ARBA00001954"/>
    </source>
</evidence>
<reference evidence="11 12" key="1">
    <citation type="submission" date="2019-06" db="EMBL/GenBank/DDBJ databases">
        <title>Genome sequence of Litorilinea aerophila BAA-2444.</title>
        <authorList>
            <person name="Maclea K.S."/>
            <person name="Maurais E.G."/>
            <person name="Iannazzi L.C."/>
        </authorList>
    </citation>
    <scope>NUCLEOTIDE SEQUENCE [LARGE SCALE GENOMIC DNA]</scope>
    <source>
        <strain evidence="11 12">ATCC BAA-2444</strain>
    </source>
</reference>
<accession>A0A540VDS7</accession>
<evidence type="ECO:0000256" key="5">
    <source>
        <dbReference type="ARBA" id="ARBA00004892"/>
    </source>
</evidence>
<dbReference type="Gene3D" id="3.20.20.150">
    <property type="entry name" value="Divalent-metal-dependent TIM barrel enzymes"/>
    <property type="match status" value="1"/>
</dbReference>
<dbReference type="UniPathway" id="UPA00246"/>
<comment type="pathway">
    <text evidence="5">Carbohydrate metabolism; pentose and glucuronate interconversion.</text>
</comment>
<keyword evidence="8" id="KW-0408">Iron</keyword>
<dbReference type="GO" id="GO:0042840">
    <property type="term" value="P:D-glucuronate catabolic process"/>
    <property type="evidence" value="ECO:0007669"/>
    <property type="project" value="TreeGrafter"/>
</dbReference>
<comment type="function">
    <text evidence="4">Catalyzes the dehydration of D-mannonate.</text>
</comment>
<dbReference type="PANTHER" id="PTHR30387">
    <property type="entry name" value="MANNONATE DEHYDRATASE"/>
    <property type="match status" value="1"/>
</dbReference>
<keyword evidence="9" id="KW-0464">Manganese</keyword>
<dbReference type="GO" id="GO:0008198">
    <property type="term" value="F:ferrous iron binding"/>
    <property type="evidence" value="ECO:0007669"/>
    <property type="project" value="TreeGrafter"/>
</dbReference>
<sequence>MRPALGLHEITEESLQFAKQIGVTDIVAIRPTGLVAADGPYYDYARLVQLRSQIEAAGLRLSAIQNIPTEWYNKIVWNLPGRDEQIDYYCRTIANVGRAGIPILHYNFHALRVWRTSRHTRDRGGALVTSYDHSLMTNAPIIGPRELSEDELWDNFEYFLRRVIPVAEDVGLKMALHPDDPPVSPIGGAACLFVTMESFQRVLDLVPSPSNGLLFCNGCFAEMLGQGLFEAIKHFGKQGKIFYVHFRNIAGSPTNFRETFIDTGDIDMLSAMKAYYEVGFDGPMIPDHLPDIIGDTPFRHIANAYTIGYMRALMKAVGVSTV</sequence>
<evidence type="ECO:0000256" key="9">
    <source>
        <dbReference type="ARBA" id="ARBA00023211"/>
    </source>
</evidence>
<dbReference type="InParanoid" id="A0A540VDS7"/>
<evidence type="ECO:0000256" key="2">
    <source>
        <dbReference type="ARBA" id="ARBA00001936"/>
    </source>
</evidence>
<comment type="caution">
    <text evidence="11">The sequence shown here is derived from an EMBL/GenBank/DDBJ whole genome shotgun (WGS) entry which is preliminary data.</text>
</comment>
<evidence type="ECO:0000256" key="10">
    <source>
        <dbReference type="ARBA" id="ARBA00023239"/>
    </source>
</evidence>
<evidence type="ECO:0000256" key="6">
    <source>
        <dbReference type="ARBA" id="ARBA00007389"/>
    </source>
</evidence>
<dbReference type="Pfam" id="PF03786">
    <property type="entry name" value="UxuA"/>
    <property type="match status" value="2"/>
</dbReference>
<dbReference type="EMBL" id="VIGC01000025">
    <property type="protein sequence ID" value="TQE94273.1"/>
    <property type="molecule type" value="Genomic_DNA"/>
</dbReference>
<proteinExistence type="inferred from homology"/>
<dbReference type="PANTHER" id="PTHR30387:SF2">
    <property type="entry name" value="MANNONATE DEHYDRATASE"/>
    <property type="match status" value="1"/>
</dbReference>
<evidence type="ECO:0000313" key="12">
    <source>
        <dbReference type="Proteomes" id="UP000317371"/>
    </source>
</evidence>
<dbReference type="GO" id="GO:0008927">
    <property type="term" value="F:mannonate dehydratase activity"/>
    <property type="evidence" value="ECO:0007669"/>
    <property type="project" value="UniProtKB-EC"/>
</dbReference>
<dbReference type="SUPFAM" id="SSF51658">
    <property type="entry name" value="Xylose isomerase-like"/>
    <property type="match status" value="1"/>
</dbReference>
<dbReference type="FunCoup" id="A0A540VDS7">
    <property type="interactions" value="38"/>
</dbReference>
<dbReference type="RefSeq" id="WP_141611379.1">
    <property type="nucleotide sequence ID" value="NZ_VIGC02000025.1"/>
</dbReference>